<organism evidence="11 12">
    <name type="scientific">Cedecea colo</name>
    <dbReference type="NCBI Taxonomy" id="2552946"/>
    <lineage>
        <taxon>Bacteria</taxon>
        <taxon>Pseudomonadati</taxon>
        <taxon>Pseudomonadota</taxon>
        <taxon>Gammaproteobacteria</taxon>
        <taxon>Enterobacterales</taxon>
        <taxon>Enterobacteriaceae</taxon>
        <taxon>Cedecea</taxon>
    </lineage>
</organism>
<feature type="transmembrane region" description="Helical" evidence="7">
    <location>
        <begin position="189"/>
        <end position="210"/>
    </location>
</feature>
<gene>
    <name evidence="11" type="ORF">E2L00_01125</name>
</gene>
<evidence type="ECO:0000256" key="4">
    <source>
        <dbReference type="ARBA" id="ARBA00022840"/>
    </source>
</evidence>
<keyword evidence="6 7" id="KW-0472">Membrane</keyword>
<evidence type="ECO:0000256" key="5">
    <source>
        <dbReference type="ARBA" id="ARBA00022989"/>
    </source>
</evidence>
<dbReference type="InterPro" id="IPR036640">
    <property type="entry name" value="ABC1_TM_sf"/>
</dbReference>
<dbReference type="InterPro" id="IPR039421">
    <property type="entry name" value="Type_1_exporter"/>
</dbReference>
<dbReference type="InterPro" id="IPR003439">
    <property type="entry name" value="ABC_transporter-like_ATP-bd"/>
</dbReference>
<keyword evidence="2 7" id="KW-0812">Transmembrane</keyword>
<keyword evidence="5 7" id="KW-1133">Transmembrane helix</keyword>
<dbReference type="PANTHER" id="PTHR24221:SF606">
    <property type="entry name" value="COLICIN V SECRETION-PROCESSING ATP-BINDING PROTEIN"/>
    <property type="match status" value="1"/>
</dbReference>
<dbReference type="InterPro" id="IPR003593">
    <property type="entry name" value="AAA+_ATPase"/>
</dbReference>
<dbReference type="PANTHER" id="PTHR24221">
    <property type="entry name" value="ATP-BINDING CASSETTE SUB-FAMILY B"/>
    <property type="match status" value="1"/>
</dbReference>
<feature type="domain" description="Peptidase C39" evidence="10">
    <location>
        <begin position="3"/>
        <end position="122"/>
    </location>
</feature>
<dbReference type="PROSITE" id="PS50893">
    <property type="entry name" value="ABC_TRANSPORTER_2"/>
    <property type="match status" value="1"/>
</dbReference>
<dbReference type="Gene3D" id="1.20.1560.10">
    <property type="entry name" value="ABC transporter type 1, transmembrane domain"/>
    <property type="match status" value="1"/>
</dbReference>
<dbReference type="InterPro" id="IPR017871">
    <property type="entry name" value="ABC_transporter-like_CS"/>
</dbReference>
<dbReference type="SMART" id="SM00382">
    <property type="entry name" value="AAA"/>
    <property type="match status" value="1"/>
</dbReference>
<dbReference type="CDD" id="cd18567">
    <property type="entry name" value="ABC_6TM_CvaB_RaxB_like"/>
    <property type="match status" value="1"/>
</dbReference>
<evidence type="ECO:0000259" key="9">
    <source>
        <dbReference type="PROSITE" id="PS50929"/>
    </source>
</evidence>
<dbReference type="Gene3D" id="3.40.50.300">
    <property type="entry name" value="P-loop containing nucleotide triphosphate hydrolases"/>
    <property type="match status" value="1"/>
</dbReference>
<dbReference type="Pfam" id="PF03412">
    <property type="entry name" value="Peptidase_C39"/>
    <property type="match status" value="1"/>
</dbReference>
<accession>A0ABX0VGN8</accession>
<proteinExistence type="predicted"/>
<feature type="transmembrane region" description="Helical" evidence="7">
    <location>
        <begin position="294"/>
        <end position="314"/>
    </location>
</feature>
<dbReference type="SUPFAM" id="SSF90123">
    <property type="entry name" value="ABC transporter transmembrane region"/>
    <property type="match status" value="1"/>
</dbReference>
<dbReference type="PROSITE" id="PS50929">
    <property type="entry name" value="ABC_TM1F"/>
    <property type="match status" value="1"/>
</dbReference>
<dbReference type="Pfam" id="PF00005">
    <property type="entry name" value="ABC_tran"/>
    <property type="match status" value="1"/>
</dbReference>
<evidence type="ECO:0000256" key="7">
    <source>
        <dbReference type="SAM" id="Phobius"/>
    </source>
</evidence>
<evidence type="ECO:0000256" key="6">
    <source>
        <dbReference type="ARBA" id="ARBA00023136"/>
    </source>
</evidence>
<feature type="domain" description="ABC transporter" evidence="8">
    <location>
        <begin position="469"/>
        <end position="677"/>
    </location>
</feature>
<feature type="transmembrane region" description="Helical" evidence="7">
    <location>
        <begin position="406"/>
        <end position="426"/>
    </location>
</feature>
<dbReference type="PROSITE" id="PS50990">
    <property type="entry name" value="PEPTIDASE_C39"/>
    <property type="match status" value="1"/>
</dbReference>
<comment type="subcellular location">
    <subcellularLocation>
        <location evidence="1">Cell membrane</location>
        <topology evidence="1">Multi-pass membrane protein</topology>
    </subcellularLocation>
</comment>
<feature type="transmembrane region" description="Helical" evidence="7">
    <location>
        <begin position="374"/>
        <end position="394"/>
    </location>
</feature>
<evidence type="ECO:0000313" key="11">
    <source>
        <dbReference type="EMBL" id="NIY46161.1"/>
    </source>
</evidence>
<feature type="transmembrane region" description="Helical" evidence="7">
    <location>
        <begin position="156"/>
        <end position="177"/>
    </location>
</feature>
<evidence type="ECO:0000256" key="1">
    <source>
        <dbReference type="ARBA" id="ARBA00004651"/>
    </source>
</evidence>
<sequence length="677" mass="75147">MLQSESSECGLACLAMVASWHGKQTNILSLRQEHGISLHGCTLDTLAQISGELEMASRALFVEPDELHKLSLPCILHWEFNHFVVLTRIKGNKITLHDPAVGVKTLKLDALSKSFTGVAFELWPKVAFTRQSKPQRMKTLDLLRNISGLKGVLSKLFLLSLMIEFIGLLLPVGTQLIMDHAIPENDRSLLTVICSGLMLITLLQTAVSLWRHWAIVMIGATTDLQWKDGLFRHLVRLPLAWFEKRKLGDIQSRYFSIDTIRETFITEITGGMVSFLIISGSLALLFFYGGALSFIAMAFTLIYILIRLMTWPVYRQMSEEQLVKDASANSYLTETLFSIATIRSQGLEDRRCRNMMNLNVNTTNSGIMLAKFDMTFTLIGTLIGTCEYILILWFGVTRVLDNQMTLGAWIAFGTFRALFSESALAFTDTLLQLRMLSLHNERVSDIALSPTEPETPTRKLFPTGKALELATQKLTFRYDKYASSVINELNLSVKAGESVAIIGPSGCGKTTLMKLLCGLTAPQSGRIMVDGLDVYQAGVHNYRRAIASILQDDKLLSGSLRGNISAFSQNVDEAWMVECAKLSNIHDDISALPMGYDTLVGELGEGLSGGQKQRLFIARALYSRPGILFMDEATSHLDEENERLINEAIAGLGMTRVLVAHRPSTIASAHRVIRLGV</sequence>
<evidence type="ECO:0000313" key="12">
    <source>
        <dbReference type="Proteomes" id="UP000697927"/>
    </source>
</evidence>
<dbReference type="EMBL" id="SOYS01000001">
    <property type="protein sequence ID" value="NIY46161.1"/>
    <property type="molecule type" value="Genomic_DNA"/>
</dbReference>
<dbReference type="Pfam" id="PF00664">
    <property type="entry name" value="ABC_membrane"/>
    <property type="match status" value="1"/>
</dbReference>
<evidence type="ECO:0000259" key="8">
    <source>
        <dbReference type="PROSITE" id="PS50893"/>
    </source>
</evidence>
<keyword evidence="3" id="KW-0547">Nucleotide-binding</keyword>
<comment type="caution">
    <text evidence="11">The sequence shown here is derived from an EMBL/GenBank/DDBJ whole genome shotgun (WGS) entry which is preliminary data.</text>
</comment>
<name>A0ABX0VGN8_9ENTR</name>
<dbReference type="Proteomes" id="UP000697927">
    <property type="component" value="Unassembled WGS sequence"/>
</dbReference>
<dbReference type="InterPro" id="IPR027417">
    <property type="entry name" value="P-loop_NTPase"/>
</dbReference>
<keyword evidence="4" id="KW-0067">ATP-binding</keyword>
<feature type="domain" description="ABC transmembrane type-1" evidence="9">
    <location>
        <begin position="156"/>
        <end position="435"/>
    </location>
</feature>
<dbReference type="InterPro" id="IPR005074">
    <property type="entry name" value="Peptidase_C39"/>
</dbReference>
<keyword evidence="12" id="KW-1185">Reference proteome</keyword>
<dbReference type="PROSITE" id="PS00211">
    <property type="entry name" value="ABC_TRANSPORTER_1"/>
    <property type="match status" value="1"/>
</dbReference>
<dbReference type="SUPFAM" id="SSF52540">
    <property type="entry name" value="P-loop containing nucleoside triphosphate hydrolases"/>
    <property type="match status" value="1"/>
</dbReference>
<evidence type="ECO:0000256" key="3">
    <source>
        <dbReference type="ARBA" id="ARBA00022741"/>
    </source>
</evidence>
<protein>
    <submittedName>
        <fullName evidence="11">Peptidase domain-containing ABC transporter</fullName>
    </submittedName>
</protein>
<dbReference type="Gene3D" id="3.90.70.10">
    <property type="entry name" value="Cysteine proteinases"/>
    <property type="match status" value="1"/>
</dbReference>
<dbReference type="InterPro" id="IPR011527">
    <property type="entry name" value="ABC1_TM_dom"/>
</dbReference>
<evidence type="ECO:0000259" key="10">
    <source>
        <dbReference type="PROSITE" id="PS50990"/>
    </source>
</evidence>
<reference evidence="11 12" key="1">
    <citation type="journal article" date="2020" name="Microorganisms">
        <title>Polyphasic Characterisation of Cedecea colo sp. nov., a New Enteric Bacterium Isolated from the Koala Hindgut.</title>
        <authorList>
            <person name="Boath J.M."/>
            <person name="Dakhal S."/>
            <person name="Van T.T.H."/>
            <person name="Moore R.J."/>
            <person name="Dekiwadia C."/>
            <person name="Macreadie I.G."/>
        </authorList>
    </citation>
    <scope>NUCLEOTIDE SEQUENCE [LARGE SCALE GENOMIC DNA]</scope>
    <source>
        <strain evidence="11 12">ZA</strain>
    </source>
</reference>
<evidence type="ECO:0000256" key="2">
    <source>
        <dbReference type="ARBA" id="ARBA00022692"/>
    </source>
</evidence>